<evidence type="ECO:0000313" key="2">
    <source>
        <dbReference type="Proteomes" id="UP000050816"/>
    </source>
</evidence>
<reference evidence="1 2" key="1">
    <citation type="journal article" date="2015" name="Genome Announc.">
        <title>Expanding the biotechnology potential of lactobacilli through comparative genomics of 213 strains and associated genera.</title>
        <authorList>
            <person name="Sun Z."/>
            <person name="Harris H.M."/>
            <person name="McCann A."/>
            <person name="Guo C."/>
            <person name="Argimon S."/>
            <person name="Zhang W."/>
            <person name="Yang X."/>
            <person name="Jeffery I.B."/>
            <person name="Cooney J.C."/>
            <person name="Kagawa T.F."/>
            <person name="Liu W."/>
            <person name="Song Y."/>
            <person name="Salvetti E."/>
            <person name="Wrobel A."/>
            <person name="Rasinkangas P."/>
            <person name="Parkhill J."/>
            <person name="Rea M.C."/>
            <person name="O'Sullivan O."/>
            <person name="Ritari J."/>
            <person name="Douillard F.P."/>
            <person name="Paul Ross R."/>
            <person name="Yang R."/>
            <person name="Briner A.E."/>
            <person name="Felis G.E."/>
            <person name="de Vos W.M."/>
            <person name="Barrangou R."/>
            <person name="Klaenhammer T.R."/>
            <person name="Caufield P.W."/>
            <person name="Cui Y."/>
            <person name="Zhang H."/>
            <person name="O'Toole P.W."/>
        </authorList>
    </citation>
    <scope>NUCLEOTIDE SEQUENCE [LARGE SCALE GENOMIC DNA]</scope>
    <source>
        <strain evidence="1 2">DSM 15946</strain>
    </source>
</reference>
<protein>
    <submittedName>
        <fullName evidence="1">Uncharacterized protein</fullName>
    </submittedName>
</protein>
<evidence type="ECO:0000313" key="1">
    <source>
        <dbReference type="EMBL" id="KRL89995.1"/>
    </source>
</evidence>
<name>A0A0R1UKQ0_9LACO</name>
<dbReference type="AlphaFoldDB" id="A0A0R1UKQ0"/>
<proteinExistence type="predicted"/>
<comment type="caution">
    <text evidence="1">The sequence shown here is derived from an EMBL/GenBank/DDBJ whole genome shotgun (WGS) entry which is preliminary data.</text>
</comment>
<dbReference type="EMBL" id="AZFK01000038">
    <property type="protein sequence ID" value="KRL89995.1"/>
    <property type="molecule type" value="Genomic_DNA"/>
</dbReference>
<gene>
    <name evidence="1" type="ORF">FC43_GL001443</name>
</gene>
<accession>A0A0R1UKQ0</accession>
<sequence>MLLFLFLFYKIVTIFGSVLLTKQQKKAFFGLLNWLKFNFDLNYPDRLSLVGL</sequence>
<organism evidence="1 2">
    <name type="scientific">Limosilactobacillus ingluviei DSM 15946</name>
    <dbReference type="NCBI Taxonomy" id="1423760"/>
    <lineage>
        <taxon>Bacteria</taxon>
        <taxon>Bacillati</taxon>
        <taxon>Bacillota</taxon>
        <taxon>Bacilli</taxon>
        <taxon>Lactobacillales</taxon>
        <taxon>Lactobacillaceae</taxon>
        <taxon>Limosilactobacillus</taxon>
    </lineage>
</organism>
<dbReference type="Proteomes" id="UP000050816">
    <property type="component" value="Unassembled WGS sequence"/>
</dbReference>